<accession>A0A6N7XQF3</accession>
<keyword evidence="1" id="KW-0732">Signal</keyword>
<feature type="signal peptide" evidence="1">
    <location>
        <begin position="1"/>
        <end position="31"/>
    </location>
</feature>
<reference evidence="2 3" key="1">
    <citation type="submission" date="2019-08" db="EMBL/GenBank/DDBJ databases">
        <title>In-depth cultivation of the pig gut microbiome towards novel bacterial diversity and tailored functional studies.</title>
        <authorList>
            <person name="Wylensek D."/>
            <person name="Hitch T.C.A."/>
            <person name="Clavel T."/>
        </authorList>
    </citation>
    <scope>NUCLEOTIDE SEQUENCE [LARGE SCALE GENOMIC DNA]</scope>
    <source>
        <strain evidence="2 3">CA-Schmier-601-WT-1</strain>
    </source>
</reference>
<proteinExistence type="predicted"/>
<organism evidence="2 3">
    <name type="scientific">Olsenella porci</name>
    <dbReference type="NCBI Taxonomy" id="2652279"/>
    <lineage>
        <taxon>Bacteria</taxon>
        <taxon>Bacillati</taxon>
        <taxon>Actinomycetota</taxon>
        <taxon>Coriobacteriia</taxon>
        <taxon>Coriobacteriales</taxon>
        <taxon>Atopobiaceae</taxon>
        <taxon>Olsenella</taxon>
    </lineage>
</organism>
<protein>
    <recommendedName>
        <fullName evidence="4">WxL domain-containing protein</fullName>
    </recommendedName>
</protein>
<evidence type="ECO:0000256" key="1">
    <source>
        <dbReference type="SAM" id="SignalP"/>
    </source>
</evidence>
<feature type="chain" id="PRO_5026907572" description="WxL domain-containing protein" evidence="1">
    <location>
        <begin position="32"/>
        <end position="235"/>
    </location>
</feature>
<evidence type="ECO:0008006" key="4">
    <source>
        <dbReference type="Google" id="ProtNLM"/>
    </source>
</evidence>
<gene>
    <name evidence="2" type="ORF">FYJ68_03510</name>
</gene>
<dbReference type="EMBL" id="VUNC01000002">
    <property type="protein sequence ID" value="MST72179.1"/>
    <property type="molecule type" value="Genomic_DNA"/>
</dbReference>
<dbReference type="RefSeq" id="WP_154434018.1">
    <property type="nucleotide sequence ID" value="NZ_VUNC01000002.1"/>
</dbReference>
<sequence>MFVHRPDSMAARVVAAGLGVALAASPVAAMAETPHGTEGKPGESYGQTQLMVRADGTDLTTPEGENKELDQVRVTIPVKIDFVAKSDGELKGPGDGVVKFSNNSTMPVHVASAKVTSSEGTRITTAEEERAAEAKGEADVIHLGLTNSRGDAIDLGGYTGDGGALKEGAWDIARSPQQDGKKRETDSVNKLYLNKLGGRISGFGKLDPARETQVGQIHWTVRPGLAKAANGGGGA</sequence>
<dbReference type="Proteomes" id="UP000469325">
    <property type="component" value="Unassembled WGS sequence"/>
</dbReference>
<name>A0A6N7XQF3_9ACTN</name>
<evidence type="ECO:0000313" key="3">
    <source>
        <dbReference type="Proteomes" id="UP000469325"/>
    </source>
</evidence>
<comment type="caution">
    <text evidence="2">The sequence shown here is derived from an EMBL/GenBank/DDBJ whole genome shotgun (WGS) entry which is preliminary data.</text>
</comment>
<keyword evidence="3" id="KW-1185">Reference proteome</keyword>
<evidence type="ECO:0000313" key="2">
    <source>
        <dbReference type="EMBL" id="MST72179.1"/>
    </source>
</evidence>
<dbReference type="AlphaFoldDB" id="A0A6N7XQF3"/>